<dbReference type="InterPro" id="IPR050176">
    <property type="entry name" value="LTTR"/>
</dbReference>
<dbReference type="NCBIfam" id="TIGR03298">
    <property type="entry name" value="argP"/>
    <property type="match status" value="1"/>
</dbReference>
<dbReference type="SUPFAM" id="SSF46785">
    <property type="entry name" value="Winged helix' DNA-binding domain"/>
    <property type="match status" value="1"/>
</dbReference>
<dbReference type="InterPro" id="IPR036390">
    <property type="entry name" value="WH_DNA-bd_sf"/>
</dbReference>
<dbReference type="GO" id="GO:0003677">
    <property type="term" value="F:DNA binding"/>
    <property type="evidence" value="ECO:0007669"/>
    <property type="project" value="UniProtKB-KW"/>
</dbReference>
<reference evidence="7 8" key="1">
    <citation type="submission" date="2020-08" db="EMBL/GenBank/DDBJ databases">
        <title>Sequencing the genomes of 1000 actinobacteria strains.</title>
        <authorList>
            <person name="Klenk H.-P."/>
        </authorList>
    </citation>
    <scope>NUCLEOTIDE SEQUENCE [LARGE SCALE GENOMIC DNA]</scope>
    <source>
        <strain evidence="7 8">DSM 22826</strain>
    </source>
</reference>
<evidence type="ECO:0000313" key="7">
    <source>
        <dbReference type="EMBL" id="MBB2994954.1"/>
    </source>
</evidence>
<evidence type="ECO:0000256" key="5">
    <source>
        <dbReference type="ARBA" id="ARBA00023163"/>
    </source>
</evidence>
<dbReference type="GO" id="GO:0003700">
    <property type="term" value="F:DNA-binding transcription factor activity"/>
    <property type="evidence" value="ECO:0007669"/>
    <property type="project" value="InterPro"/>
</dbReference>
<dbReference type="Pfam" id="PF03466">
    <property type="entry name" value="LysR_substrate"/>
    <property type="match status" value="1"/>
</dbReference>
<comment type="caution">
    <text evidence="7">The sequence shown here is derived from an EMBL/GenBank/DDBJ whole genome shotgun (WGS) entry which is preliminary data.</text>
</comment>
<dbReference type="PANTHER" id="PTHR30579:SF2">
    <property type="entry name" value="HTH-TYPE TRANSCRIPTIONAL REGULATOR ARGP"/>
    <property type="match status" value="1"/>
</dbReference>
<comment type="similarity">
    <text evidence="1">Belongs to the LysR transcriptional regulatory family.</text>
</comment>
<dbReference type="InterPro" id="IPR036388">
    <property type="entry name" value="WH-like_DNA-bd_sf"/>
</dbReference>
<sequence>MDFSMEQLRTLSAVIETGSLEAAAAGLQLTASAVSQRLKAMELQAGSVLVVRTRPVRATASGEILLTLARQVLLLGAEAEAALVGPESDVDPGRVHVTVAVNADSLASWFGAALSGLARETGLSVEILREDEEHASGLLRSGSVMGAVTTKKAPVQGCSSTRLGVMRYRAMANPEFAERWFGSGSDPASIAGAPAVHFDRNDSLQTSMQRMIAREIGLQGLVFAPAFYVPDSRQYVNAVVLGLGWGMVPDVQDPADGSLVRLNPGWEHSVTLYWQRWKLESAALDRITKVVLDAAAEAGLDGPNPKLNDG</sequence>
<evidence type="ECO:0000259" key="6">
    <source>
        <dbReference type="PROSITE" id="PS50931"/>
    </source>
</evidence>
<accession>A0A839QJN8</accession>
<evidence type="ECO:0000256" key="3">
    <source>
        <dbReference type="ARBA" id="ARBA00023125"/>
    </source>
</evidence>
<organism evidence="7 8">
    <name type="scientific">Paeniglutamicibacter cryotolerans</name>
    <dbReference type="NCBI Taxonomy" id="670079"/>
    <lineage>
        <taxon>Bacteria</taxon>
        <taxon>Bacillati</taxon>
        <taxon>Actinomycetota</taxon>
        <taxon>Actinomycetes</taxon>
        <taxon>Micrococcales</taxon>
        <taxon>Micrococcaceae</taxon>
        <taxon>Paeniglutamicibacter</taxon>
    </lineage>
</organism>
<keyword evidence="4" id="KW-0010">Activator</keyword>
<dbReference type="Pfam" id="PF00126">
    <property type="entry name" value="HTH_1"/>
    <property type="match status" value="1"/>
</dbReference>
<evidence type="ECO:0000256" key="1">
    <source>
        <dbReference type="ARBA" id="ARBA00009437"/>
    </source>
</evidence>
<name>A0A839QJN8_9MICC</name>
<evidence type="ECO:0000313" key="8">
    <source>
        <dbReference type="Proteomes" id="UP000523000"/>
    </source>
</evidence>
<protein>
    <submittedName>
        <fullName evidence="7">LysR family transcriptional regulator (Chromosome initiation inhibitor)</fullName>
    </submittedName>
</protein>
<keyword evidence="5" id="KW-0804">Transcription</keyword>
<gene>
    <name evidence="7" type="ORF">E9229_001145</name>
</gene>
<dbReference type="PANTHER" id="PTHR30579">
    <property type="entry name" value="TRANSCRIPTIONAL REGULATOR"/>
    <property type="match status" value="1"/>
</dbReference>
<dbReference type="InterPro" id="IPR017685">
    <property type="entry name" value="ArgP"/>
</dbReference>
<proteinExistence type="inferred from homology"/>
<dbReference type="InterPro" id="IPR000847">
    <property type="entry name" value="LysR_HTH_N"/>
</dbReference>
<dbReference type="NCBIfam" id="NF002964">
    <property type="entry name" value="PRK03635.1"/>
    <property type="match status" value="1"/>
</dbReference>
<dbReference type="InterPro" id="IPR005119">
    <property type="entry name" value="LysR_subst-bd"/>
</dbReference>
<dbReference type="Proteomes" id="UP000523000">
    <property type="component" value="Unassembled WGS sequence"/>
</dbReference>
<evidence type="ECO:0000256" key="2">
    <source>
        <dbReference type="ARBA" id="ARBA00023015"/>
    </source>
</evidence>
<dbReference type="Gene3D" id="1.10.10.10">
    <property type="entry name" value="Winged helix-like DNA-binding domain superfamily/Winged helix DNA-binding domain"/>
    <property type="match status" value="1"/>
</dbReference>
<keyword evidence="2" id="KW-0805">Transcription regulation</keyword>
<dbReference type="EMBL" id="JACHVS010000001">
    <property type="protein sequence ID" value="MBB2994954.1"/>
    <property type="molecule type" value="Genomic_DNA"/>
</dbReference>
<keyword evidence="8" id="KW-1185">Reference proteome</keyword>
<dbReference type="SUPFAM" id="SSF53850">
    <property type="entry name" value="Periplasmic binding protein-like II"/>
    <property type="match status" value="1"/>
</dbReference>
<dbReference type="Gene3D" id="3.40.190.290">
    <property type="match status" value="1"/>
</dbReference>
<dbReference type="PROSITE" id="PS50931">
    <property type="entry name" value="HTH_LYSR"/>
    <property type="match status" value="1"/>
</dbReference>
<feature type="domain" description="HTH lysR-type" evidence="6">
    <location>
        <begin position="1"/>
        <end position="59"/>
    </location>
</feature>
<dbReference type="AlphaFoldDB" id="A0A839QJN8"/>
<keyword evidence="3" id="KW-0238">DNA-binding</keyword>
<evidence type="ECO:0000256" key="4">
    <source>
        <dbReference type="ARBA" id="ARBA00023159"/>
    </source>
</evidence>